<dbReference type="Gene3D" id="3.60.10.10">
    <property type="entry name" value="Endonuclease/exonuclease/phosphatase"/>
    <property type="match status" value="1"/>
</dbReference>
<name>A0ABR0R294_GOSAR</name>
<reference evidence="2 3" key="1">
    <citation type="submission" date="2023-03" db="EMBL/GenBank/DDBJ databases">
        <title>WGS of Gossypium arboreum.</title>
        <authorList>
            <person name="Yu D."/>
        </authorList>
    </citation>
    <scope>NUCLEOTIDE SEQUENCE [LARGE SCALE GENOMIC DNA]</scope>
    <source>
        <tissue evidence="2">Leaf</tissue>
    </source>
</reference>
<keyword evidence="3" id="KW-1185">Reference proteome</keyword>
<sequence length="377" mass="44464">MEEFRSALEDYGLNDLGYTGRWFKWERGRIFSTNIRERLDRGVVSIDWLNLFSNCKVEHLSHAFSDHYPILLDTIGKQRFDHAEGLKLFRFEASWCLENSFEKILKRKWESLIGSVPTNIKESIVNLLGVREASNPKKYLGLPMMVNRKKNWAFADFVDRYSFCKIWLLPIVYLEKHLWGQRFDSEGTIWRIGNGTRVNLWHDPWILGQNNNRLVFQNFIPQLNSVNQLIEPITNTWNEELIGSIADSDQFQRILAIPINIHGLEDMPVRKHKATGEFFVRSGYRVLITKNNQNNIYNLPNTHFSTDFYKMLWNLQIPSKVKIHVWRLSKNLVPHLCNLAQKTLVAEVFCPFCKKESEDSDHLLWSCCILRQFWRGL</sequence>
<dbReference type="PANTHER" id="PTHR33710">
    <property type="entry name" value="BNAC02G09200D PROTEIN"/>
    <property type="match status" value="1"/>
</dbReference>
<dbReference type="Pfam" id="PF13966">
    <property type="entry name" value="zf-RVT"/>
    <property type="match status" value="1"/>
</dbReference>
<protein>
    <recommendedName>
        <fullName evidence="1">Reverse transcriptase zinc-binding domain-containing protein</fullName>
    </recommendedName>
</protein>
<feature type="domain" description="Reverse transcriptase zinc-binding" evidence="1">
    <location>
        <begin position="278"/>
        <end position="374"/>
    </location>
</feature>
<comment type="caution">
    <text evidence="2">The sequence shown here is derived from an EMBL/GenBank/DDBJ whole genome shotgun (WGS) entry which is preliminary data.</text>
</comment>
<gene>
    <name evidence="2" type="ORF">PVK06_001531</name>
</gene>
<evidence type="ECO:0000313" key="2">
    <source>
        <dbReference type="EMBL" id="KAK5845358.1"/>
    </source>
</evidence>
<dbReference type="InterPro" id="IPR026960">
    <property type="entry name" value="RVT-Znf"/>
</dbReference>
<organism evidence="2 3">
    <name type="scientific">Gossypium arboreum</name>
    <name type="common">Tree cotton</name>
    <name type="synonym">Gossypium nanking</name>
    <dbReference type="NCBI Taxonomy" id="29729"/>
    <lineage>
        <taxon>Eukaryota</taxon>
        <taxon>Viridiplantae</taxon>
        <taxon>Streptophyta</taxon>
        <taxon>Embryophyta</taxon>
        <taxon>Tracheophyta</taxon>
        <taxon>Spermatophyta</taxon>
        <taxon>Magnoliopsida</taxon>
        <taxon>eudicotyledons</taxon>
        <taxon>Gunneridae</taxon>
        <taxon>Pentapetalae</taxon>
        <taxon>rosids</taxon>
        <taxon>malvids</taxon>
        <taxon>Malvales</taxon>
        <taxon>Malvaceae</taxon>
        <taxon>Malvoideae</taxon>
        <taxon>Gossypium</taxon>
    </lineage>
</organism>
<dbReference type="PANTHER" id="PTHR33710:SF73">
    <property type="entry name" value="ZINC KNUCKLE CX2CX4HX4C DOMAIN-CONTAINING PROTEIN"/>
    <property type="match status" value="1"/>
</dbReference>
<dbReference type="InterPro" id="IPR036691">
    <property type="entry name" value="Endo/exonu/phosph_ase_sf"/>
</dbReference>
<dbReference type="Proteomes" id="UP001358586">
    <property type="component" value="Chromosome 1"/>
</dbReference>
<accession>A0ABR0R294</accession>
<proteinExistence type="predicted"/>
<dbReference type="SUPFAM" id="SSF56219">
    <property type="entry name" value="DNase I-like"/>
    <property type="match status" value="1"/>
</dbReference>
<evidence type="ECO:0000313" key="3">
    <source>
        <dbReference type="Proteomes" id="UP001358586"/>
    </source>
</evidence>
<evidence type="ECO:0000259" key="1">
    <source>
        <dbReference type="Pfam" id="PF13966"/>
    </source>
</evidence>
<dbReference type="EMBL" id="JARKNE010000001">
    <property type="protein sequence ID" value="KAK5845358.1"/>
    <property type="molecule type" value="Genomic_DNA"/>
</dbReference>